<sequence>EDIQGANKHMKRCSTLLRRLLAQSAARLSRAIATVLTADGTRCLFPHRSPARAGWRARSSPGLLKGDAGPVVARAPVQTRHPLRLSGVGWGVWQTLEHGLLATDLKLHSFQPALSVTKAICPGNSMAPAKDDSSRLEYSAFNTSLHAAIRHQNWKLLTGYPGCGHWFPPPSQYNVSVIPSSDPPAKTLWLFDIDRDPEERHDLSREYPHIVKKLLSRLQFYQKHSVPVYFPAQDPRCDPKATGAWGPWM</sequence>
<accession>A0A5N3VV87</accession>
<dbReference type="InterPro" id="IPR017850">
    <property type="entry name" value="Alkaline_phosphatase_core_sf"/>
</dbReference>
<reference evidence="4 5" key="1">
    <citation type="submission" date="2019-06" db="EMBL/GenBank/DDBJ databases">
        <title>Discovery of a novel chromosome fission-fusion reversal in muntjac.</title>
        <authorList>
            <person name="Mudd A.B."/>
            <person name="Bredeson J.V."/>
            <person name="Baum R."/>
            <person name="Hockemeyer D."/>
            <person name="Rokhsar D.S."/>
        </authorList>
    </citation>
    <scope>NUCLEOTIDE SEQUENCE [LARGE SCALE GENOMIC DNA]</scope>
    <source>
        <strain evidence="4">UCam_UCB_Mr</strain>
        <tissue evidence="4">Fibroblast cell line</tissue>
    </source>
</reference>
<dbReference type="InterPro" id="IPR047115">
    <property type="entry name" value="ARSB"/>
</dbReference>
<dbReference type="GO" id="GO:0046872">
    <property type="term" value="F:metal ion binding"/>
    <property type="evidence" value="ECO:0007669"/>
    <property type="project" value="UniProtKB-KW"/>
</dbReference>
<protein>
    <recommendedName>
        <fullName evidence="6">Sulfatase N-terminal domain-containing protein</fullName>
    </recommendedName>
</protein>
<dbReference type="EMBL" id="VCEB01001607">
    <property type="protein sequence ID" value="KAB0353174.1"/>
    <property type="molecule type" value="Genomic_DNA"/>
</dbReference>
<evidence type="ECO:0000256" key="1">
    <source>
        <dbReference type="ARBA" id="ARBA00022723"/>
    </source>
</evidence>
<evidence type="ECO:0000256" key="3">
    <source>
        <dbReference type="ARBA" id="ARBA00023180"/>
    </source>
</evidence>
<dbReference type="PANTHER" id="PTHR10342:SF274">
    <property type="entry name" value="ARYLSULFATASE B"/>
    <property type="match status" value="1"/>
</dbReference>
<dbReference type="SUPFAM" id="SSF53649">
    <property type="entry name" value="Alkaline phosphatase-like"/>
    <property type="match status" value="1"/>
</dbReference>
<feature type="non-terminal residue" evidence="4">
    <location>
        <position position="1"/>
    </location>
</feature>
<keyword evidence="1" id="KW-0479">Metal-binding</keyword>
<dbReference type="Gene3D" id="3.30.1120.10">
    <property type="match status" value="1"/>
</dbReference>
<keyword evidence="5" id="KW-1185">Reference proteome</keyword>
<dbReference type="AlphaFoldDB" id="A0A5N3VV87"/>
<name>A0A5N3VV87_MUNRE</name>
<dbReference type="GO" id="GO:0008484">
    <property type="term" value="F:sulfuric ester hydrolase activity"/>
    <property type="evidence" value="ECO:0007669"/>
    <property type="project" value="InterPro"/>
</dbReference>
<gene>
    <name evidence="4" type="ORF">FD755_024111</name>
</gene>
<evidence type="ECO:0000313" key="4">
    <source>
        <dbReference type="EMBL" id="KAB0353174.1"/>
    </source>
</evidence>
<evidence type="ECO:0000313" key="5">
    <source>
        <dbReference type="Proteomes" id="UP000326062"/>
    </source>
</evidence>
<evidence type="ECO:0000256" key="2">
    <source>
        <dbReference type="ARBA" id="ARBA00022837"/>
    </source>
</evidence>
<comment type="caution">
    <text evidence="4">The sequence shown here is derived from an EMBL/GenBank/DDBJ whole genome shotgun (WGS) entry which is preliminary data.</text>
</comment>
<dbReference type="Proteomes" id="UP000326062">
    <property type="component" value="Unassembled WGS sequence"/>
</dbReference>
<keyword evidence="3" id="KW-0325">Glycoprotein</keyword>
<evidence type="ECO:0008006" key="6">
    <source>
        <dbReference type="Google" id="ProtNLM"/>
    </source>
</evidence>
<keyword evidence="2" id="KW-0106">Calcium</keyword>
<dbReference type="PANTHER" id="PTHR10342">
    <property type="entry name" value="ARYLSULFATASE"/>
    <property type="match status" value="1"/>
</dbReference>
<organism evidence="4 5">
    <name type="scientific">Muntiacus reevesi</name>
    <name type="common">Reeves' muntjac</name>
    <name type="synonym">Cervus reevesi</name>
    <dbReference type="NCBI Taxonomy" id="9886"/>
    <lineage>
        <taxon>Eukaryota</taxon>
        <taxon>Metazoa</taxon>
        <taxon>Chordata</taxon>
        <taxon>Craniata</taxon>
        <taxon>Vertebrata</taxon>
        <taxon>Euteleostomi</taxon>
        <taxon>Mammalia</taxon>
        <taxon>Eutheria</taxon>
        <taxon>Laurasiatheria</taxon>
        <taxon>Artiodactyla</taxon>
        <taxon>Ruminantia</taxon>
        <taxon>Pecora</taxon>
        <taxon>Cervidae</taxon>
        <taxon>Muntiacinae</taxon>
        <taxon>Muntiacus</taxon>
    </lineage>
</organism>
<proteinExistence type="predicted"/>